<reference evidence="1" key="1">
    <citation type="submission" date="2007-11" db="EMBL/GenBank/DDBJ databases">
        <authorList>
            <person name="Fulton L."/>
            <person name="Clifton S."/>
            <person name="Fulton B."/>
            <person name="Xu J."/>
            <person name="Minx P."/>
            <person name="Pepin K.H."/>
            <person name="Johnson M."/>
            <person name="Thiruvilangam P."/>
            <person name="Bhonagiri V."/>
            <person name="Nash W.E."/>
            <person name="Mardis E.R."/>
            <person name="Wilson R.K."/>
        </authorList>
    </citation>
    <scope>NUCLEOTIDE SEQUENCE [LARGE SCALE GENOMIC DNA]</scope>
    <source>
        <strain evidence="1">DSM 17241</strain>
    </source>
</reference>
<keyword evidence="2" id="KW-1185">Reference proteome</keyword>
<dbReference type="EMBL" id="ABGD02000006">
    <property type="protein sequence ID" value="EDS12428.1"/>
    <property type="molecule type" value="Genomic_DNA"/>
</dbReference>
<protein>
    <submittedName>
        <fullName evidence="1">Uncharacterized protein</fullName>
    </submittedName>
</protein>
<organism evidence="1 2">
    <name type="scientific">Anaerotruncus colihominis DSM 17241</name>
    <dbReference type="NCBI Taxonomy" id="445972"/>
    <lineage>
        <taxon>Bacteria</taxon>
        <taxon>Bacillati</taxon>
        <taxon>Bacillota</taxon>
        <taxon>Clostridia</taxon>
        <taxon>Eubacteriales</taxon>
        <taxon>Oscillospiraceae</taxon>
        <taxon>Anaerotruncus</taxon>
    </lineage>
</organism>
<gene>
    <name evidence="1" type="ORF">ANACOL_00656</name>
</gene>
<dbReference type="Proteomes" id="UP000003803">
    <property type="component" value="Unassembled WGS sequence"/>
</dbReference>
<sequence>MVDASFKISYHFPSVCKEVFVFLQKIVVVHVFFAQPVLSAWRAKRQKELESLMKRWYNNRKTVIIPCPRSGMV</sequence>
<dbReference type="AlphaFoldDB" id="B0P7C5"/>
<comment type="caution">
    <text evidence="1">The sequence shown here is derived from an EMBL/GenBank/DDBJ whole genome shotgun (WGS) entry which is preliminary data.</text>
</comment>
<evidence type="ECO:0000313" key="2">
    <source>
        <dbReference type="Proteomes" id="UP000003803"/>
    </source>
</evidence>
<accession>B0P7C5</accession>
<evidence type="ECO:0000313" key="1">
    <source>
        <dbReference type="EMBL" id="EDS12428.1"/>
    </source>
</evidence>
<reference evidence="1" key="2">
    <citation type="submission" date="2013-09" db="EMBL/GenBank/DDBJ databases">
        <title>Draft genome sequence of Anaerotruncus colihominis(DSM 17241).</title>
        <authorList>
            <person name="Sudarsanam P."/>
            <person name="Ley R."/>
            <person name="Guruge J."/>
            <person name="Turnbaugh P.J."/>
            <person name="Mahowald M."/>
            <person name="Liep D."/>
            <person name="Gordon J."/>
        </authorList>
    </citation>
    <scope>NUCLEOTIDE SEQUENCE</scope>
    <source>
        <strain evidence="1">DSM 17241</strain>
    </source>
</reference>
<name>B0P7C5_9FIRM</name>
<proteinExistence type="predicted"/>
<dbReference type="HOGENOM" id="CLU_2696414_0_0_9"/>